<organism evidence="1 2">
    <name type="scientific">Bacillus paranthracis</name>
    <dbReference type="NCBI Taxonomy" id="2026186"/>
    <lineage>
        <taxon>Bacteria</taxon>
        <taxon>Bacillati</taxon>
        <taxon>Bacillota</taxon>
        <taxon>Bacilli</taxon>
        <taxon>Bacillales</taxon>
        <taxon>Bacillaceae</taxon>
        <taxon>Bacillus</taxon>
        <taxon>Bacillus cereus group</taxon>
    </lineage>
</organism>
<protein>
    <submittedName>
        <fullName evidence="1">Uncharacterized protein</fullName>
    </submittedName>
</protein>
<gene>
    <name evidence="1" type="ORF">P6U19_24355</name>
</gene>
<comment type="caution">
    <text evidence="1">The sequence shown here is derived from an EMBL/GenBank/DDBJ whole genome shotgun (WGS) entry which is preliminary data.</text>
</comment>
<sequence>MTRERLWEQSSVITILKKTKITAILMVYKDVFIVPIQLRAMIRGGYAYNVRYYASSVQYTDWFQKTYCFRYGGYFIYG</sequence>
<dbReference type="Gene3D" id="2.170.15.10">
    <property type="entry name" value="Proaerolysin, chain A, domain 3"/>
    <property type="match status" value="1"/>
</dbReference>
<evidence type="ECO:0000313" key="1">
    <source>
        <dbReference type="EMBL" id="MDG0955704.1"/>
    </source>
</evidence>
<evidence type="ECO:0000313" key="2">
    <source>
        <dbReference type="Proteomes" id="UP001216801"/>
    </source>
</evidence>
<accession>A0AAJ1K6N0</accession>
<name>A0AAJ1K6N0_9BACI</name>
<reference evidence="1" key="1">
    <citation type="submission" date="2023-03" db="EMBL/GenBank/DDBJ databases">
        <title>Genetic diversity of Bacillus cereus sensu lato isolates from Slovenia.</title>
        <authorList>
            <person name="Abdelli M."/>
        </authorList>
    </citation>
    <scope>NUCLEOTIDE SEQUENCE</scope>
    <source>
        <strain evidence="1">SIBC39</strain>
    </source>
</reference>
<dbReference type="Proteomes" id="UP001216801">
    <property type="component" value="Unassembled WGS sequence"/>
</dbReference>
<dbReference type="AlphaFoldDB" id="A0AAJ1K6N0"/>
<dbReference type="EMBL" id="JARPRR010000027">
    <property type="protein sequence ID" value="MDG0955704.1"/>
    <property type="molecule type" value="Genomic_DNA"/>
</dbReference>
<dbReference type="RefSeq" id="WP_277617085.1">
    <property type="nucleotide sequence ID" value="NZ_JARPRP010000029.1"/>
</dbReference>
<proteinExistence type="predicted"/>